<feature type="domain" description="Transposase IS110-like N-terminal" evidence="2">
    <location>
        <begin position="4"/>
        <end position="161"/>
    </location>
</feature>
<evidence type="ECO:0000259" key="3">
    <source>
        <dbReference type="Pfam" id="PF02371"/>
    </source>
</evidence>
<name>M2Q1H7_9FIRM</name>
<accession>M2Q1H7</accession>
<dbReference type="AlphaFoldDB" id="M2Q1H7"/>
<feature type="coiled-coil region" evidence="1">
    <location>
        <begin position="218"/>
        <end position="245"/>
    </location>
</feature>
<organism evidence="4 5">
    <name type="scientific">Eggerthia catenaformis OT 569 = DSM 20559</name>
    <dbReference type="NCBI Taxonomy" id="999415"/>
    <lineage>
        <taxon>Bacteria</taxon>
        <taxon>Bacillati</taxon>
        <taxon>Bacillota</taxon>
        <taxon>Erysipelotrichia</taxon>
        <taxon>Erysipelotrichales</taxon>
        <taxon>Coprobacillaceae</taxon>
        <taxon>Eggerthia</taxon>
    </lineage>
</organism>
<gene>
    <name evidence="4" type="ORF">HMPREF9943_00827</name>
</gene>
<dbReference type="eggNOG" id="COG3547">
    <property type="taxonomic scope" value="Bacteria"/>
</dbReference>
<dbReference type="BioCyc" id="ECAT999415-HMP:GTTI-850-MONOMER"/>
<dbReference type="GO" id="GO:0003677">
    <property type="term" value="F:DNA binding"/>
    <property type="evidence" value="ECO:0007669"/>
    <property type="project" value="InterPro"/>
</dbReference>
<evidence type="ECO:0000313" key="5">
    <source>
        <dbReference type="Proteomes" id="UP000011758"/>
    </source>
</evidence>
<evidence type="ECO:0000259" key="2">
    <source>
        <dbReference type="Pfam" id="PF01548"/>
    </source>
</evidence>
<dbReference type="PANTHER" id="PTHR33055">
    <property type="entry name" value="TRANSPOSASE FOR INSERTION SEQUENCE ELEMENT IS1111A"/>
    <property type="match status" value="1"/>
</dbReference>
<evidence type="ECO:0000313" key="4">
    <source>
        <dbReference type="EMBL" id="EMD16785.1"/>
    </source>
</evidence>
<dbReference type="GO" id="GO:0006313">
    <property type="term" value="P:DNA transposition"/>
    <property type="evidence" value="ECO:0007669"/>
    <property type="project" value="InterPro"/>
</dbReference>
<dbReference type="InterPro" id="IPR003346">
    <property type="entry name" value="Transposase_20"/>
</dbReference>
<dbReference type="NCBIfam" id="NF033542">
    <property type="entry name" value="transpos_IS110"/>
    <property type="match status" value="1"/>
</dbReference>
<dbReference type="GO" id="GO:0004803">
    <property type="term" value="F:transposase activity"/>
    <property type="evidence" value="ECO:0007669"/>
    <property type="project" value="InterPro"/>
</dbReference>
<feature type="domain" description="Transposase IS116/IS110/IS902 C-terminal" evidence="3">
    <location>
        <begin position="250"/>
        <end position="332"/>
    </location>
</feature>
<protein>
    <submittedName>
        <fullName evidence="4">Uncharacterized protein</fullName>
    </submittedName>
</protein>
<sequence>MYYVGIDIAKYKHDCFIFTSEGETVLESFTFENTREEFNKLKLVLDALNYSQKIKIGLEATGIYRKNLKLFLSSIEYDFDELNPLQVKRFTNAMSNRKNKTDKIDASQIARFVSTGASRTYVYSSYYTEALKQLTRARNSLIDERSKHQIVLTDILDVEFPEFKGFFNNKFIDTALYLLNKYQTVKRISKLSYNDCVLLHNKSRNTCGHHFDYNDSLISANLQIIKCLNNEIDKIEKEINSIMSTINSPIVSITGISAISAASIIGEFGDFSRFNNTKQLCAFCGVEPSIYQSGTSYHEGKMVKHDSSNLRRTLFNVVPYIIMHNETFKTFYNKKRSEGKAYRVAQSHVVKKLLRVIFILEMTGNTFDPSKLY</sequence>
<comment type="caution">
    <text evidence="4">The sequence shown here is derived from an EMBL/GenBank/DDBJ whole genome shotgun (WGS) entry which is preliminary data.</text>
</comment>
<proteinExistence type="predicted"/>
<dbReference type="Pfam" id="PF01548">
    <property type="entry name" value="DEDD_Tnp_IS110"/>
    <property type="match status" value="1"/>
</dbReference>
<dbReference type="InterPro" id="IPR002525">
    <property type="entry name" value="Transp_IS110-like_N"/>
</dbReference>
<dbReference type="PANTHER" id="PTHR33055:SF15">
    <property type="entry name" value="TRANSPOSASE-RELATED"/>
    <property type="match status" value="1"/>
</dbReference>
<dbReference type="EMBL" id="AGEJ01000013">
    <property type="protein sequence ID" value="EMD16785.1"/>
    <property type="molecule type" value="Genomic_DNA"/>
</dbReference>
<dbReference type="PATRIC" id="fig|999415.3.peg.828"/>
<dbReference type="Pfam" id="PF02371">
    <property type="entry name" value="Transposase_20"/>
    <property type="match status" value="1"/>
</dbReference>
<evidence type="ECO:0000256" key="1">
    <source>
        <dbReference type="SAM" id="Coils"/>
    </source>
</evidence>
<dbReference type="InterPro" id="IPR047650">
    <property type="entry name" value="Transpos_IS110"/>
</dbReference>
<dbReference type="RefSeq" id="WP_004802319.1">
    <property type="nucleotide sequence ID" value="NZ_KB446647.1"/>
</dbReference>
<keyword evidence="1" id="KW-0175">Coiled coil</keyword>
<dbReference type="OrthoDB" id="9811278at2"/>
<keyword evidence="5" id="KW-1185">Reference proteome</keyword>
<dbReference type="Proteomes" id="UP000011758">
    <property type="component" value="Unassembled WGS sequence"/>
</dbReference>
<reference evidence="4 5" key="1">
    <citation type="submission" date="2013-02" db="EMBL/GenBank/DDBJ databases">
        <title>The Genome Sequence of Lactobacillus catenaformis F0143.</title>
        <authorList>
            <consortium name="The Broad Institute Genome Sequencing Platform"/>
            <person name="Earl A."/>
            <person name="Ward D."/>
            <person name="Feldgarden M."/>
            <person name="Gevers D."/>
            <person name="Izard J."/>
            <person name="Blanton J.M."/>
            <person name="Mathney J."/>
            <person name="Dewhirst F.E."/>
            <person name="Young S.K."/>
            <person name="Zeng Q."/>
            <person name="Gargeya S."/>
            <person name="Fitzgerald M."/>
            <person name="Haas B."/>
            <person name="Abouelleil A."/>
            <person name="Alvarado L."/>
            <person name="Arachchi H.M."/>
            <person name="Berlin A."/>
            <person name="Chapman S.B."/>
            <person name="Gearin G."/>
            <person name="Goldberg J."/>
            <person name="Griggs A."/>
            <person name="Gujja S."/>
            <person name="Hansen M."/>
            <person name="Heiman D."/>
            <person name="Howarth C."/>
            <person name="Larimer J."/>
            <person name="Lui A."/>
            <person name="MacDonald P.J.P."/>
            <person name="McCowen C."/>
            <person name="Montmayeur A."/>
            <person name="Murphy C."/>
            <person name="Neiman D."/>
            <person name="Pearson M."/>
            <person name="Priest M."/>
            <person name="Roberts A."/>
            <person name="Saif S."/>
            <person name="Shea T."/>
            <person name="Sisk P."/>
            <person name="Stolte C."/>
            <person name="Sykes S."/>
            <person name="Wortman J."/>
            <person name="Nusbaum C."/>
            <person name="Birren B."/>
        </authorList>
    </citation>
    <scope>NUCLEOTIDE SEQUENCE [LARGE SCALE GENOMIC DNA]</scope>
    <source>
        <strain evidence="4 5">OT 569</strain>
    </source>
</reference>